<dbReference type="EMBL" id="HBIS01004709">
    <property type="protein sequence ID" value="CAE0610452.1"/>
    <property type="molecule type" value="Transcribed_RNA"/>
</dbReference>
<sequence length="269" mass="30295">MVPEILQSTASSARTNRKDEPSARHERRRVRRAAMGERNEDEDVCRTPMGRFPPFGRKGKPPAVSEDLQYCRQYRGKTCCEREHTLEIAKWIVQAKDTISPKCIDAWSKLECAVCDPKVGTCAQEPPSIAAKLCHDAYNSCKDEFFAAEILGYPVPCGSKHTVCSKLGEWYEDGSQLCKAVGFEPVQACNGCCCDGVTYPALPTTPRSVRRQARMSPVIDRGNHYLFLLGLVVLFSIAYYTNWSNVYNFLQGLLGIQYRRGRGRKLGRR</sequence>
<protein>
    <recommendedName>
        <fullName evidence="5">Folate receptor-like domain-containing protein</fullName>
    </recommendedName>
</protein>
<gene>
    <name evidence="6" type="ORF">PSAL00342_LOCUS4287</name>
</gene>
<feature type="domain" description="Folate receptor-like" evidence="5">
    <location>
        <begin position="58"/>
        <end position="181"/>
    </location>
</feature>
<evidence type="ECO:0000256" key="3">
    <source>
        <dbReference type="SAM" id="MobiDB-lite"/>
    </source>
</evidence>
<keyword evidence="4" id="KW-0812">Transmembrane</keyword>
<evidence type="ECO:0000259" key="5">
    <source>
        <dbReference type="Pfam" id="PF03024"/>
    </source>
</evidence>
<evidence type="ECO:0000256" key="2">
    <source>
        <dbReference type="ARBA" id="ARBA00023157"/>
    </source>
</evidence>
<evidence type="ECO:0000256" key="1">
    <source>
        <dbReference type="ARBA" id="ARBA00022729"/>
    </source>
</evidence>
<organism evidence="6">
    <name type="scientific">Picocystis salinarum</name>
    <dbReference type="NCBI Taxonomy" id="88271"/>
    <lineage>
        <taxon>Eukaryota</taxon>
        <taxon>Viridiplantae</taxon>
        <taxon>Chlorophyta</taxon>
        <taxon>Picocystophyceae</taxon>
        <taxon>Picocystales</taxon>
        <taxon>Picocystaceae</taxon>
        <taxon>Picocystis</taxon>
    </lineage>
</organism>
<feature type="compositionally biased region" description="Polar residues" evidence="3">
    <location>
        <begin position="1"/>
        <end position="14"/>
    </location>
</feature>
<feature type="transmembrane region" description="Helical" evidence="4">
    <location>
        <begin position="224"/>
        <end position="241"/>
    </location>
</feature>
<dbReference type="PANTHER" id="PTHR37390">
    <property type="entry name" value="OS02G0592500 PROTEIN"/>
    <property type="match status" value="1"/>
</dbReference>
<dbReference type="InterPro" id="IPR018143">
    <property type="entry name" value="Folate_rcpt-like"/>
</dbReference>
<name>A0A7S3XDZ5_9CHLO</name>
<evidence type="ECO:0000313" key="6">
    <source>
        <dbReference type="EMBL" id="CAE0610452.1"/>
    </source>
</evidence>
<evidence type="ECO:0000256" key="4">
    <source>
        <dbReference type="SAM" id="Phobius"/>
    </source>
</evidence>
<keyword evidence="2" id="KW-1015">Disulfide bond</keyword>
<dbReference type="Pfam" id="PF03024">
    <property type="entry name" value="Folate_rec"/>
    <property type="match status" value="1"/>
</dbReference>
<proteinExistence type="predicted"/>
<feature type="region of interest" description="Disordered" evidence="3">
    <location>
        <begin position="1"/>
        <end position="60"/>
    </location>
</feature>
<accession>A0A7S3XDZ5</accession>
<dbReference type="AlphaFoldDB" id="A0A7S3XDZ5"/>
<keyword evidence="4" id="KW-1133">Transmembrane helix</keyword>
<dbReference type="PANTHER" id="PTHR37390:SF1">
    <property type="entry name" value="FOLATE-BINDING PROTEIN 1"/>
    <property type="match status" value="1"/>
</dbReference>
<dbReference type="InterPro" id="IPR053305">
    <property type="entry name" value="Folate-binding_rcpt-like"/>
</dbReference>
<reference evidence="6" key="1">
    <citation type="submission" date="2021-01" db="EMBL/GenBank/DDBJ databases">
        <authorList>
            <person name="Corre E."/>
            <person name="Pelletier E."/>
            <person name="Niang G."/>
            <person name="Scheremetjew M."/>
            <person name="Finn R."/>
            <person name="Kale V."/>
            <person name="Holt S."/>
            <person name="Cochrane G."/>
            <person name="Meng A."/>
            <person name="Brown T."/>
            <person name="Cohen L."/>
        </authorList>
    </citation>
    <scope>NUCLEOTIDE SEQUENCE</scope>
    <source>
        <strain evidence="6">CCMP1897</strain>
    </source>
</reference>
<keyword evidence="4" id="KW-0472">Membrane</keyword>
<keyword evidence="1" id="KW-0732">Signal</keyword>